<feature type="chain" id="PRO_5003518327" evidence="1">
    <location>
        <begin position="21"/>
        <end position="218"/>
    </location>
</feature>
<dbReference type="RefSeq" id="WP_014225394.1">
    <property type="nucleotide sequence ID" value="NC_016610.1"/>
</dbReference>
<dbReference type="STRING" id="203275.BFO_2078"/>
<evidence type="ECO:0000313" key="3">
    <source>
        <dbReference type="Proteomes" id="UP000005436"/>
    </source>
</evidence>
<dbReference type="PROSITE" id="PS51257">
    <property type="entry name" value="PROKAR_LIPOPROTEIN"/>
    <property type="match status" value="1"/>
</dbReference>
<organism evidence="2 3">
    <name type="scientific">Tannerella forsythia (strain ATCC 43037 / JCM 10827 / CCUG 21028 A / KCTC 5666 / FDC 338)</name>
    <name type="common">Bacteroides forsythus</name>
    <dbReference type="NCBI Taxonomy" id="203275"/>
    <lineage>
        <taxon>Bacteria</taxon>
        <taxon>Pseudomonadati</taxon>
        <taxon>Bacteroidota</taxon>
        <taxon>Bacteroidia</taxon>
        <taxon>Bacteroidales</taxon>
        <taxon>Tannerellaceae</taxon>
        <taxon>Tannerella</taxon>
    </lineage>
</organism>
<dbReference type="AlphaFoldDB" id="G8UQX6"/>
<dbReference type="EMBL" id="CP003191">
    <property type="protein sequence ID" value="AEW22472.1"/>
    <property type="molecule type" value="Genomic_DNA"/>
</dbReference>
<keyword evidence="1" id="KW-0732">Signal</keyword>
<keyword evidence="2" id="KW-0449">Lipoprotein</keyword>
<reference evidence="3" key="1">
    <citation type="submission" date="2011-12" db="EMBL/GenBank/DDBJ databases">
        <title>Complete sequence of Tannerella forsythia ATCC 43037.</title>
        <authorList>
            <person name="Dewhirst F."/>
            <person name="Tanner A."/>
            <person name="Izard J."/>
            <person name="Brinkac L."/>
            <person name="Durkin A.S."/>
            <person name="Hostetler J."/>
            <person name="Shetty J."/>
            <person name="Torralba M."/>
            <person name="Gill S."/>
            <person name="Nelson K."/>
        </authorList>
    </citation>
    <scope>NUCLEOTIDE SEQUENCE [LARGE SCALE GENOMIC DNA]</scope>
    <source>
        <strain evidence="3">ATCC 43037 / JCM 10827 / CCUG 33226 / KCTC 5666 / FDC 338</strain>
    </source>
</reference>
<dbReference type="HOGENOM" id="CLU_107141_0_0_10"/>
<dbReference type="CDD" id="cd12105">
    <property type="entry name" value="HmuY"/>
    <property type="match status" value="1"/>
</dbReference>
<proteinExistence type="predicted"/>
<gene>
    <name evidence="2" type="ordered locus">BFO_2078</name>
</gene>
<evidence type="ECO:0000313" key="2">
    <source>
        <dbReference type="EMBL" id="AEW22472.1"/>
    </source>
</evidence>
<dbReference type="PATRIC" id="fig|203275.8.peg.1886"/>
<protein>
    <submittedName>
        <fullName evidence="2">Putative lipoprotein</fullName>
    </submittedName>
</protein>
<dbReference type="Pfam" id="PF14064">
    <property type="entry name" value="HmuY"/>
    <property type="match status" value="1"/>
</dbReference>
<dbReference type="GeneID" id="34759166"/>
<accession>G8UQX6</accession>
<dbReference type="Proteomes" id="UP000005436">
    <property type="component" value="Chromosome"/>
</dbReference>
<feature type="signal peptide" evidence="1">
    <location>
        <begin position="1"/>
        <end position="20"/>
    </location>
</feature>
<name>G8UQX6_TANFA</name>
<keyword evidence="3" id="KW-1185">Reference proteome</keyword>
<sequence length="218" mass="24795">MKMRNVMTLALVALSLAFVGCDKNNDEKPKETVKKTKKIDATKYEMWTYVNLETGQTETHRDFSEWHVMEKGKLLETIPAKGSEADIKIKWHIAIHRFDIRTNEGEAIATKETEFSKVTGLPAGDYKKDVEIKDKMLVGFNMADMMKSKFTVAGMAKVNLVLKTWIVENPMGKAPVLSKSVFVVKFKDGSYAKIKFTDATNDKQEKGHVSFNYEFQPK</sequence>
<dbReference type="KEGG" id="tfo:BFO_2078"/>
<evidence type="ECO:0000256" key="1">
    <source>
        <dbReference type="SAM" id="SignalP"/>
    </source>
</evidence>
<dbReference type="InterPro" id="IPR025921">
    <property type="entry name" value="HmuY"/>
</dbReference>
<dbReference type="eggNOG" id="ENOG5032ZX3">
    <property type="taxonomic scope" value="Bacteria"/>
</dbReference>